<dbReference type="InterPro" id="IPR017802">
    <property type="entry name" value="VWFA-rel_acidobac-type"/>
</dbReference>
<proteinExistence type="predicted"/>
<evidence type="ECO:0000313" key="1">
    <source>
        <dbReference type="EMBL" id="MFC5862842.1"/>
    </source>
</evidence>
<comment type="caution">
    <text evidence="1">The sequence shown here is derived from an EMBL/GenBank/DDBJ whole genome shotgun (WGS) entry which is preliminary data.</text>
</comment>
<reference evidence="2" key="1">
    <citation type="journal article" date="2019" name="Int. J. Syst. Evol. Microbiol.">
        <title>The Global Catalogue of Microorganisms (GCM) 10K type strain sequencing project: providing services to taxonomists for standard genome sequencing and annotation.</title>
        <authorList>
            <consortium name="The Broad Institute Genomics Platform"/>
            <consortium name="The Broad Institute Genome Sequencing Center for Infectious Disease"/>
            <person name="Wu L."/>
            <person name="Ma J."/>
        </authorList>
    </citation>
    <scope>NUCLEOTIDE SEQUENCE [LARGE SCALE GENOMIC DNA]</scope>
    <source>
        <strain evidence="2">JCM 4087</strain>
    </source>
</reference>
<protein>
    <submittedName>
        <fullName evidence="1">VWA domain-containing protein</fullName>
    </submittedName>
</protein>
<dbReference type="RefSeq" id="WP_263336808.1">
    <property type="nucleotide sequence ID" value="NZ_JAGSYH010000003.1"/>
</dbReference>
<organism evidence="1 2">
    <name type="scientific">Acidicapsa dinghuensis</name>
    <dbReference type="NCBI Taxonomy" id="2218256"/>
    <lineage>
        <taxon>Bacteria</taxon>
        <taxon>Pseudomonadati</taxon>
        <taxon>Acidobacteriota</taxon>
        <taxon>Terriglobia</taxon>
        <taxon>Terriglobales</taxon>
        <taxon>Acidobacteriaceae</taxon>
        <taxon>Acidicapsa</taxon>
    </lineage>
</organism>
<gene>
    <name evidence="1" type="ORF">ACFPT7_11110</name>
</gene>
<name>A0ABW1EHU4_9BACT</name>
<dbReference type="EMBL" id="JBHSPH010000002">
    <property type="protein sequence ID" value="MFC5862842.1"/>
    <property type="molecule type" value="Genomic_DNA"/>
</dbReference>
<dbReference type="Proteomes" id="UP001596091">
    <property type="component" value="Unassembled WGS sequence"/>
</dbReference>
<accession>A0ABW1EHU4</accession>
<sequence>MDRTRIDRSRCVALALAGLALTVLAAGSILLHAQQVVPPPGLNHPHSEQLDAGALKPIGNKMQPIDPRLIHLDALVTDKQGKPVTNLTAQDFTVLDAGHPVTLTDFAADGAKADAISAVLIVFDTVNSSLVDTAYARDQVMEYLKSDGGKLHHPVALFMFNGDGAVPIGQETTDGNALAAALQVQGANLHPVRRSEGFYGDEEKLDRSLRTMAMLTRGSAQIPGRKLMFWVSPGWPFLVGTQVNPSGKALDIYFQWIVLMSNGLRQARVTLFDIDPVRNSGADLFHWNYYREYLKGVQKPNNANAANLALQVLAEQSGGRAISPTNKDLWQEIASNVASYDSDYSFIFNGPEAKHPDEYHALTVRVNNPELVVHTRNAYYAESK</sequence>
<keyword evidence="2" id="KW-1185">Reference proteome</keyword>
<evidence type="ECO:0000313" key="2">
    <source>
        <dbReference type="Proteomes" id="UP001596091"/>
    </source>
</evidence>
<dbReference type="NCBIfam" id="TIGR03436">
    <property type="entry name" value="acidobact_VWFA"/>
    <property type="match status" value="1"/>
</dbReference>